<evidence type="ECO:0000259" key="14">
    <source>
        <dbReference type="PROSITE" id="PS51190"/>
    </source>
</evidence>
<dbReference type="PROSITE" id="PS00915">
    <property type="entry name" value="PI3_4_KINASE_1"/>
    <property type="match status" value="1"/>
</dbReference>
<name>A0A9Q0L5M8_ANAIG</name>
<evidence type="ECO:0000256" key="2">
    <source>
        <dbReference type="ARBA" id="ARBA00012513"/>
    </source>
</evidence>
<feature type="domain" description="FAT" evidence="13">
    <location>
        <begin position="1363"/>
        <end position="1980"/>
    </location>
</feature>
<dbReference type="SUPFAM" id="SSF47212">
    <property type="entry name" value="FKBP12-rapamycin-binding domain of FKBP-rapamycin-associated protein (FRAP)"/>
    <property type="match status" value="1"/>
</dbReference>
<dbReference type="GO" id="GO:0004674">
    <property type="term" value="F:protein serine/threonine kinase activity"/>
    <property type="evidence" value="ECO:0007669"/>
    <property type="project" value="UniProtKB-EC"/>
</dbReference>
<accession>A0A9Q0L5M8</accession>
<dbReference type="InterPro" id="IPR026683">
    <property type="entry name" value="TOR_cat"/>
</dbReference>
<dbReference type="EMBL" id="JAPDFW010000139">
    <property type="protein sequence ID" value="KAJ5066606.1"/>
    <property type="molecule type" value="Genomic_DNA"/>
</dbReference>
<dbReference type="CDD" id="cd05169">
    <property type="entry name" value="PIKKc_TOR"/>
    <property type="match status" value="1"/>
</dbReference>
<dbReference type="SMART" id="SM01346">
    <property type="entry name" value="DUF3385"/>
    <property type="match status" value="1"/>
</dbReference>
<feature type="compositionally biased region" description="Polar residues" evidence="11">
    <location>
        <begin position="817"/>
        <end position="831"/>
    </location>
</feature>
<comment type="caution">
    <text evidence="15">The sequence shown here is derived from an EMBL/GenBank/DDBJ whole genome shotgun (WGS) entry which is preliminary data.</text>
</comment>
<evidence type="ECO:0000256" key="5">
    <source>
        <dbReference type="ARBA" id="ARBA00022741"/>
    </source>
</evidence>
<dbReference type="InterPro" id="IPR003151">
    <property type="entry name" value="PIK-rel_kinase_FAT"/>
</dbReference>
<comment type="catalytic activity">
    <reaction evidence="8">
        <text>L-threonyl-[protein] + ATP = O-phospho-L-threonyl-[protein] + ADP + H(+)</text>
        <dbReference type="Rhea" id="RHEA:46608"/>
        <dbReference type="Rhea" id="RHEA-COMP:11060"/>
        <dbReference type="Rhea" id="RHEA-COMP:11605"/>
        <dbReference type="ChEBI" id="CHEBI:15378"/>
        <dbReference type="ChEBI" id="CHEBI:30013"/>
        <dbReference type="ChEBI" id="CHEBI:30616"/>
        <dbReference type="ChEBI" id="CHEBI:61977"/>
        <dbReference type="ChEBI" id="CHEBI:456216"/>
        <dbReference type="EC" id="2.7.11.1"/>
    </reaction>
</comment>
<evidence type="ECO:0000313" key="16">
    <source>
        <dbReference type="Proteomes" id="UP001149090"/>
    </source>
</evidence>
<evidence type="ECO:0000259" key="12">
    <source>
        <dbReference type="PROSITE" id="PS50290"/>
    </source>
</evidence>
<protein>
    <recommendedName>
        <fullName evidence="2">non-specific serine/threonine protein kinase</fullName>
        <ecNumber evidence="2">2.7.11.1</ecNumber>
    </recommendedName>
</protein>
<comment type="similarity">
    <text evidence="1">Belongs to the PI3/PI4-kinase family.</text>
</comment>
<dbReference type="OMA" id="YFRHTCE"/>
<dbReference type="GO" id="GO:0016242">
    <property type="term" value="P:negative regulation of macroautophagy"/>
    <property type="evidence" value="ECO:0007669"/>
    <property type="project" value="TreeGrafter"/>
</dbReference>
<dbReference type="Pfam" id="PF11865">
    <property type="entry name" value="mTOR_dom"/>
    <property type="match status" value="2"/>
</dbReference>
<dbReference type="GO" id="GO:0005634">
    <property type="term" value="C:nucleus"/>
    <property type="evidence" value="ECO:0007669"/>
    <property type="project" value="TreeGrafter"/>
</dbReference>
<feature type="compositionally biased region" description="Basic and acidic residues" evidence="11">
    <location>
        <begin position="2151"/>
        <end position="2165"/>
    </location>
</feature>
<dbReference type="Pfam" id="PF02260">
    <property type="entry name" value="FATC"/>
    <property type="match status" value="1"/>
</dbReference>
<dbReference type="SMART" id="SM00146">
    <property type="entry name" value="PI3Kc"/>
    <property type="match status" value="1"/>
</dbReference>
<evidence type="ECO:0000256" key="9">
    <source>
        <dbReference type="ARBA" id="ARBA00048679"/>
    </source>
</evidence>
<dbReference type="SMART" id="SM01343">
    <property type="entry name" value="FATC"/>
    <property type="match status" value="1"/>
</dbReference>
<feature type="region of interest" description="Disordered" evidence="11">
    <location>
        <begin position="787"/>
        <end position="911"/>
    </location>
</feature>
<feature type="compositionally biased region" description="Polar residues" evidence="11">
    <location>
        <begin position="2138"/>
        <end position="2147"/>
    </location>
</feature>
<keyword evidence="3" id="KW-0808">Transferase</keyword>
<feature type="region of interest" description="Disordered" evidence="11">
    <location>
        <begin position="2041"/>
        <end position="2188"/>
    </location>
</feature>
<feature type="domain" description="PI3K/PI4K catalytic" evidence="12">
    <location>
        <begin position="2368"/>
        <end position="2685"/>
    </location>
</feature>
<dbReference type="Gene3D" id="3.30.1010.10">
    <property type="entry name" value="Phosphatidylinositol 3-kinase Catalytic Subunit, Chain A, domain 4"/>
    <property type="match status" value="1"/>
</dbReference>
<evidence type="ECO:0000256" key="7">
    <source>
        <dbReference type="ARBA" id="ARBA00022840"/>
    </source>
</evidence>
<dbReference type="PROSITE" id="PS51189">
    <property type="entry name" value="FAT"/>
    <property type="match status" value="1"/>
</dbReference>
<dbReference type="InterPro" id="IPR024585">
    <property type="entry name" value="mTOR_dom"/>
</dbReference>
<keyword evidence="5" id="KW-0547">Nucleotide-binding</keyword>
<dbReference type="FunFam" id="3.30.1010.10:FF:000006">
    <property type="entry name" value="Serine/threonine-protein kinase TOR"/>
    <property type="match status" value="1"/>
</dbReference>
<evidence type="ECO:0000256" key="11">
    <source>
        <dbReference type="SAM" id="MobiDB-lite"/>
    </source>
</evidence>
<dbReference type="Pfam" id="PF02259">
    <property type="entry name" value="FAT"/>
    <property type="match status" value="1"/>
</dbReference>
<keyword evidence="6 15" id="KW-0418">Kinase</keyword>
<dbReference type="PANTHER" id="PTHR11139:SF9">
    <property type="entry name" value="SERINE_THREONINE-PROTEIN KINASE MTOR"/>
    <property type="match status" value="1"/>
</dbReference>
<evidence type="ECO:0000259" key="13">
    <source>
        <dbReference type="PROSITE" id="PS51189"/>
    </source>
</evidence>
<dbReference type="InterPro" id="IPR011989">
    <property type="entry name" value="ARM-like"/>
</dbReference>
<dbReference type="GO" id="GO:0031932">
    <property type="term" value="C:TORC2 complex"/>
    <property type="evidence" value="ECO:0007669"/>
    <property type="project" value="TreeGrafter"/>
</dbReference>
<dbReference type="Pfam" id="PF00454">
    <property type="entry name" value="PI3_PI4_kinase"/>
    <property type="match status" value="1"/>
</dbReference>
<keyword evidence="7" id="KW-0067">ATP-binding</keyword>
<dbReference type="GO" id="GO:0005524">
    <property type="term" value="F:ATP binding"/>
    <property type="evidence" value="ECO:0007669"/>
    <property type="project" value="UniProtKB-KW"/>
</dbReference>
<feature type="domain" description="FATC" evidence="14">
    <location>
        <begin position="2707"/>
        <end position="2739"/>
    </location>
</feature>
<evidence type="ECO:0000256" key="4">
    <source>
        <dbReference type="ARBA" id="ARBA00022737"/>
    </source>
</evidence>
<evidence type="ECO:0000256" key="6">
    <source>
        <dbReference type="ARBA" id="ARBA00022777"/>
    </source>
</evidence>
<evidence type="ECO:0000256" key="8">
    <source>
        <dbReference type="ARBA" id="ARBA00047899"/>
    </source>
</evidence>
<feature type="repeat" description="HEAT" evidence="10">
    <location>
        <begin position="1097"/>
        <end position="1137"/>
    </location>
</feature>
<dbReference type="InterPro" id="IPR016024">
    <property type="entry name" value="ARM-type_fold"/>
</dbReference>
<feature type="compositionally biased region" description="Polar residues" evidence="11">
    <location>
        <begin position="2049"/>
        <end position="2107"/>
    </location>
</feature>
<dbReference type="PROSITE" id="PS50290">
    <property type="entry name" value="PI3_4_KINASE_3"/>
    <property type="match status" value="1"/>
</dbReference>
<dbReference type="SUPFAM" id="SSF56112">
    <property type="entry name" value="Protein kinase-like (PK-like)"/>
    <property type="match status" value="1"/>
</dbReference>
<dbReference type="Gene3D" id="1.10.1070.11">
    <property type="entry name" value="Phosphatidylinositol 3-/4-kinase, catalytic domain"/>
    <property type="match status" value="1"/>
</dbReference>
<dbReference type="Pfam" id="PF08771">
    <property type="entry name" value="FRB_dom"/>
    <property type="match status" value="1"/>
</dbReference>
<dbReference type="InterPro" id="IPR003152">
    <property type="entry name" value="FATC_dom"/>
</dbReference>
<dbReference type="InterPro" id="IPR021133">
    <property type="entry name" value="HEAT_type_2"/>
</dbReference>
<evidence type="ECO:0000256" key="10">
    <source>
        <dbReference type="PROSITE-ProRule" id="PRU00103"/>
    </source>
</evidence>
<dbReference type="PROSITE" id="PS00916">
    <property type="entry name" value="PI3_4_KINASE_2"/>
    <property type="match status" value="1"/>
</dbReference>
<feature type="compositionally biased region" description="Basic and acidic residues" evidence="11">
    <location>
        <begin position="787"/>
        <end position="807"/>
    </location>
</feature>
<comment type="catalytic activity">
    <reaction evidence="9">
        <text>L-seryl-[protein] + ATP = O-phospho-L-seryl-[protein] + ADP + H(+)</text>
        <dbReference type="Rhea" id="RHEA:17989"/>
        <dbReference type="Rhea" id="RHEA-COMP:9863"/>
        <dbReference type="Rhea" id="RHEA-COMP:11604"/>
        <dbReference type="ChEBI" id="CHEBI:15378"/>
        <dbReference type="ChEBI" id="CHEBI:29999"/>
        <dbReference type="ChEBI" id="CHEBI:30616"/>
        <dbReference type="ChEBI" id="CHEBI:83421"/>
        <dbReference type="ChEBI" id="CHEBI:456216"/>
        <dbReference type="EC" id="2.7.11.1"/>
    </reaction>
</comment>
<dbReference type="OrthoDB" id="2250022at2759"/>
<dbReference type="FunFam" id="1.10.1070.11:FF:000029">
    <property type="entry name" value="Serine/threonine-protein kinase TOR"/>
    <property type="match status" value="1"/>
</dbReference>
<dbReference type="Gene3D" id="1.25.10.10">
    <property type="entry name" value="Leucine-rich Repeat Variant"/>
    <property type="match status" value="3"/>
</dbReference>
<dbReference type="PROSITE" id="PS50077">
    <property type="entry name" value="HEAT_REPEAT"/>
    <property type="match status" value="1"/>
</dbReference>
<dbReference type="PROSITE" id="PS51190">
    <property type="entry name" value="FATC"/>
    <property type="match status" value="1"/>
</dbReference>
<keyword evidence="4" id="KW-0677">Repeat</keyword>
<dbReference type="GO" id="GO:0031929">
    <property type="term" value="P:TOR signaling"/>
    <property type="evidence" value="ECO:0007669"/>
    <property type="project" value="TreeGrafter"/>
</dbReference>
<evidence type="ECO:0000256" key="3">
    <source>
        <dbReference type="ARBA" id="ARBA00022679"/>
    </source>
</evidence>
<evidence type="ECO:0000313" key="15">
    <source>
        <dbReference type="EMBL" id="KAJ5066606.1"/>
    </source>
</evidence>
<gene>
    <name evidence="15" type="ORF">M0811_13461</name>
</gene>
<dbReference type="InterPro" id="IPR011009">
    <property type="entry name" value="Kinase-like_dom_sf"/>
</dbReference>
<feature type="compositionally biased region" description="Polar residues" evidence="11">
    <location>
        <begin position="2173"/>
        <end position="2183"/>
    </location>
</feature>
<reference evidence="15" key="1">
    <citation type="submission" date="2022-10" db="EMBL/GenBank/DDBJ databases">
        <title>Novel sulphate-reducing endosymbionts in the free-living metamonad Anaeramoeba.</title>
        <authorList>
            <person name="Jerlstrom-Hultqvist J."/>
            <person name="Cepicka I."/>
            <person name="Gallot-Lavallee L."/>
            <person name="Salas-Leiva D."/>
            <person name="Curtis B.A."/>
            <person name="Zahonova K."/>
            <person name="Pipaliya S."/>
            <person name="Dacks J."/>
            <person name="Roger A.J."/>
        </authorList>
    </citation>
    <scope>NUCLEOTIDE SEQUENCE</scope>
    <source>
        <strain evidence="15">BMAN</strain>
    </source>
</reference>
<dbReference type="InterPro" id="IPR018936">
    <property type="entry name" value="PI3/4_kinase_CS"/>
</dbReference>
<dbReference type="SUPFAM" id="SSF48371">
    <property type="entry name" value="ARM repeat"/>
    <property type="match status" value="2"/>
</dbReference>
<keyword evidence="16" id="KW-1185">Reference proteome</keyword>
<dbReference type="SMART" id="SM01345">
    <property type="entry name" value="Rapamycin_bind"/>
    <property type="match status" value="1"/>
</dbReference>
<dbReference type="GO" id="GO:0031931">
    <property type="term" value="C:TORC1 complex"/>
    <property type="evidence" value="ECO:0007669"/>
    <property type="project" value="TreeGrafter"/>
</dbReference>
<feature type="compositionally biased region" description="Acidic residues" evidence="11">
    <location>
        <begin position="896"/>
        <end position="906"/>
    </location>
</feature>
<evidence type="ECO:0000256" key="1">
    <source>
        <dbReference type="ARBA" id="ARBA00011031"/>
    </source>
</evidence>
<proteinExistence type="inferred from homology"/>
<dbReference type="InterPro" id="IPR009076">
    <property type="entry name" value="FRB_dom"/>
</dbReference>
<dbReference type="Proteomes" id="UP001149090">
    <property type="component" value="Unassembled WGS sequence"/>
</dbReference>
<dbReference type="InterPro" id="IPR050517">
    <property type="entry name" value="DDR_Repair_Kinase"/>
</dbReference>
<dbReference type="PANTHER" id="PTHR11139">
    <property type="entry name" value="ATAXIA TELANGIECTASIA MUTATED ATM -RELATED"/>
    <property type="match status" value="1"/>
</dbReference>
<dbReference type="InterPro" id="IPR036738">
    <property type="entry name" value="FRB_sf"/>
</dbReference>
<dbReference type="InterPro" id="IPR014009">
    <property type="entry name" value="PIK_FAT"/>
</dbReference>
<dbReference type="EC" id="2.7.11.1" evidence="2"/>
<dbReference type="InterPro" id="IPR036940">
    <property type="entry name" value="PI3/4_kinase_cat_sf"/>
</dbReference>
<dbReference type="GO" id="GO:0005737">
    <property type="term" value="C:cytoplasm"/>
    <property type="evidence" value="ECO:0007669"/>
    <property type="project" value="TreeGrafter"/>
</dbReference>
<organism evidence="15 16">
    <name type="scientific">Anaeramoeba ignava</name>
    <name type="common">Anaerobic marine amoeba</name>
    <dbReference type="NCBI Taxonomy" id="1746090"/>
    <lineage>
        <taxon>Eukaryota</taxon>
        <taxon>Metamonada</taxon>
        <taxon>Anaeramoebidae</taxon>
        <taxon>Anaeramoeba</taxon>
    </lineage>
</organism>
<feature type="compositionally biased region" description="Basic and acidic residues" evidence="11">
    <location>
        <begin position="2126"/>
        <end position="2136"/>
    </location>
</feature>
<sequence length="2739" mass="314260">MISNSSQNKQFFGNMFDEIHNKDKEQLKKLTKDIRSLIETERAQLNRTNFTLMIDLLNNKLIELINSPNENGRIAAVLIIDKLIDVQEEESALKIARFSSHLKSLLLRPNNGFALIQLIAKTLGHLIKFGGALQLTSAEIEIQRALEWLDAERNEVQFMTALCVFSEFSKAVPNVVYQNSSRFLDLIWIPLRDPKIAIREAAINSLAACLNLLKIRQNKQEKKIYANLFLEAQKTIQLNKPELVHGGLLVICEIFQNQDNYLDNYFKDACNLVFRYTSSKISMIRPVLVKIIPLLAKYSPDFFRANYLNEGLNYLLNTLKQGRSLLKETFSSLSDLIVIAGKHIQEFVPKIMSQIQKSMIPSQKVKYCETSLICLATLSKVTNIEPYLLRSDILNVIFSTGLDKTKIFVFSELLNTLSNLKVHLKFRILNIFSLILSDTKYQVPHFIYTDLLITPSKNYMDKGQKLTQKDIIEASTKSWSSQILFALKGLREFSFDEEVQKEYLEINIVPYFRNSNSKIRREAGLTSIKLLSSPNFDSDPTIYNIIQSLISLAVTDQDPSNRLAILQELFDKFHHKLFDPENVELLSLSLNDENIEVRKLSITIIGKIGEISPSIVLPTLRNTLMGLLTEFEISQSRIIRDQSVELLVHLVQYSNKLIRPYCDSMMQSFLSKIENLSDDNQEVTSYVLSAIGNIIEVGGEKMGKYQEDLLPVLAHYMIDQNPTFCLSALQTMGKLVQFTGFVISPFKKYPDLIQSLLRFVRSVNDPQIQQEAVRVIGLIGAIDPEQHRKALSKDEEDQEAKTEKLNEAKPSLFSVKSPKTNNSQHTATLSTRTRDTQSDISLQRSDSRVMLSSGVRPLTRRRRGENTFTESYGGRDQHTDPQYEQFYYQQGKGQEENEDGDQDEDEEKRMNRREVVSGIAEYFMNPERMSQEEFFANAATSTLMRILEDRALRQHHRLAIQAFVLIVHNFADPSAVFLKRILRPFFQHMQICSSVSVQFIFEKMSLLVSSIKQNMKIHIASIMRFLFANWIPFAIPQIVGLIEEIAEIFPDQIKTYMPTLVPRLVAAINKLRTFETQEVMHCLRLLGDKLCDYLPLVVPAMLDLAEDRETQESLRVEAVKTLGKLCASTNLTDQSSRIMQALIRVLETPSNVLRKSVLDTMTQLAVQLGHRYRVFLPVVGETLRRYRILGDVTHVLYEEVSRAIETGEQLPSLTLLKKRMRKRSRSRRLLDVVSHSAQKTPQSFQAEHIAKFWNTRGCETEDDWREWMKRFSSELLRHSPSVSLRSCEMLLGTATSIEKTLFEVAFLRVFTYLPDEHKRDLIRNIESVMRNLTTVPVEIQQMILGLDDFMSHAGVVFGLDVRILGNAAERCSAYAKALRYKELELSRHLNDPRWFEMIDSVISVASKLQQRDTIRGVIRFGEKRISAPNPKQRWFEELNQWEDALRIYTQRRVRKPESLPDILGQMRCLFSLGKWHTLLELSEEACKIADQDSTSVIAEISANAAWIIGDWRKMQFHTNKISEKSWEGTFLRAVLALHNGDLEEAGLRLVTSRQSIVDSISALGPAEYRSVYPEIVKAHQVSELEEVLYLAQSHVLANSANTCANDFPIVDHYSPSESRELIKKTWKNRLKGAEPSTDVWLKIMLVHSLVFSREESASLWLRFVNMCDKNGNHTLASQTIRSFLVDISGNNKREFSGDDFIDNKSGQNEVYDLKVKSSPFIQRKFTTSNQKDPLGKEMEETIFLQTHPRAYFKYLTHLWACNKRESALAKLKKFISEFMDILLTSKMKFDFDPNKLKAKAFLSFGMWNLEIQEDSHDQQRNPENSSKMEILSSFYYATKYAPKWARAWHFWALMNFETVSEIMQKEGRLETGQTRKHLIPAITGFFRAISLSSSRKIIRDTLRILTLWFRHGSLKEVNAAMRTGFDTVSIDIWLQVIPQIIARITTPSDLVKNLIRHLLNEIGKAHPQALVYPLIVSEKCQAINATFHHGSPSALDPLGPVFSHNAHTSLSDPDFQSNSNSAYLDSESLATFSSSFENTSSLSSDTSSMLGENEQNSPPNQIIQPFNFRSKTQDFANDSRPQNFPKKTQFESDSSPLFTSENSNSPPRNIIGYRAPNKSNKSNKSNKNDQADDHRQQSTKSVNTRGRSSLRGRESDKKRQLQKDSRKTKKRSSFTTDQINHRQIPTRRADRIHHEKNRPENIAKEIMEMIRSHSPVLVEDTRMVSSELIRIAILWKELWHEAIEEVSRQYFPTKNYPEIVVALDQMHKLMMRGPETKSEQEFVEAYRADLQNARQNSEQYMLTHLDSCFVAAWKSYVRIFKRLENEIPQMAKLELSNVSPQSSQAKNLELSVPGTYKSGSPIIYIDSISPNLTILKTKQRPRKLHIHGSDGSVFSFLLKGHEDLRQDERAMQLFGLINSLLLGDIHTAKLRLHIERYAVVPLSPNTGLIGWVPFCDTLYDLIREYRASFGIVLNLEHRMILQLTQNYDIMPLSRKLEIFNNVLSQTDGIDIQRVLWLKSQNTEVWLDKRTTYTRSLAVMSMVGYILGLGDRHPSNIMMDRSSGKIVHIDFGDCFEVAMHRKHFPETIPFRLTRMLVNAMEICGVDGTFTETSTRVMEILRTNKDSLMAMLEAFVYDPLFSWKLVGNHNANPNSKSLKTPLNPKNTPDDPLLSLTSLPYSNEVLNETALQVVTRISNKLSGRDFDPSHVMQSSNQVQRLIDQATSHKNLCQCYIGWCPYW</sequence>
<dbReference type="GO" id="GO:0044877">
    <property type="term" value="F:protein-containing complex binding"/>
    <property type="evidence" value="ECO:0007669"/>
    <property type="project" value="InterPro"/>
</dbReference>
<dbReference type="InterPro" id="IPR000403">
    <property type="entry name" value="PI3/4_kinase_cat_dom"/>
</dbReference>